<evidence type="ECO:0000256" key="3">
    <source>
        <dbReference type="ARBA" id="ARBA00008212"/>
    </source>
</evidence>
<evidence type="ECO:0000313" key="13">
    <source>
        <dbReference type="Proteomes" id="UP000253472"/>
    </source>
</evidence>
<dbReference type="GO" id="GO:0016925">
    <property type="term" value="P:protein sumoylation"/>
    <property type="evidence" value="ECO:0007669"/>
    <property type="project" value="UniProtKB-UniPathway"/>
</dbReference>
<keyword evidence="6 10" id="KW-0863">Zinc-finger</keyword>
<keyword evidence="13" id="KW-1185">Reference proteome</keyword>
<dbReference type="PROSITE" id="PS51044">
    <property type="entry name" value="ZF_SP_RING"/>
    <property type="match status" value="1"/>
</dbReference>
<dbReference type="SMART" id="SM00504">
    <property type="entry name" value="Ubox"/>
    <property type="match status" value="1"/>
</dbReference>
<dbReference type="PANTHER" id="PTHR21330">
    <property type="entry name" value="E3 SUMO-PROTEIN LIGASE NSE2"/>
    <property type="match status" value="1"/>
</dbReference>
<dbReference type="AlphaFoldDB" id="A0A367YES3"/>
<comment type="pathway">
    <text evidence="2">Protein modification; protein sumoylation.</text>
</comment>
<dbReference type="UniPathway" id="UPA00886"/>
<dbReference type="InterPro" id="IPR013083">
    <property type="entry name" value="Znf_RING/FYVE/PHD"/>
</dbReference>
<dbReference type="Proteomes" id="UP000253472">
    <property type="component" value="Unassembled WGS sequence"/>
</dbReference>
<comment type="subcellular location">
    <subcellularLocation>
        <location evidence="1">Nucleus</location>
    </subcellularLocation>
</comment>
<dbReference type="Pfam" id="PF11789">
    <property type="entry name" value="zf-Nse"/>
    <property type="match status" value="1"/>
</dbReference>
<evidence type="ECO:0000256" key="10">
    <source>
        <dbReference type="PROSITE-ProRule" id="PRU00452"/>
    </source>
</evidence>
<dbReference type="OrthoDB" id="756301at2759"/>
<comment type="caution">
    <text evidence="12">The sequence shown here is derived from an EMBL/GenBank/DDBJ whole genome shotgun (WGS) entry which is preliminary data.</text>
</comment>
<evidence type="ECO:0000256" key="6">
    <source>
        <dbReference type="ARBA" id="ARBA00022771"/>
    </source>
</evidence>
<feature type="domain" description="SP-RING-type" evidence="11">
    <location>
        <begin position="182"/>
        <end position="265"/>
    </location>
</feature>
<evidence type="ECO:0000256" key="2">
    <source>
        <dbReference type="ARBA" id="ARBA00004718"/>
    </source>
</evidence>
<keyword evidence="4" id="KW-0808">Transferase</keyword>
<evidence type="ECO:0000256" key="8">
    <source>
        <dbReference type="ARBA" id="ARBA00022833"/>
    </source>
</evidence>
<dbReference type="EMBL" id="QLNQ01000022">
    <property type="protein sequence ID" value="RCK64287.1"/>
    <property type="molecule type" value="Genomic_DNA"/>
</dbReference>
<dbReference type="InterPro" id="IPR026846">
    <property type="entry name" value="Nse2(Mms21)"/>
</dbReference>
<gene>
    <name evidence="12" type="primary">MMS21_0</name>
    <name evidence="12" type="ORF">Cantr_00307</name>
</gene>
<keyword evidence="12" id="KW-0436">Ligase</keyword>
<dbReference type="Gene3D" id="1.20.120.1010">
    <property type="match status" value="1"/>
</dbReference>
<dbReference type="GO" id="GO:0016874">
    <property type="term" value="F:ligase activity"/>
    <property type="evidence" value="ECO:0007669"/>
    <property type="project" value="UniProtKB-KW"/>
</dbReference>
<dbReference type="PANTHER" id="PTHR21330:SF1">
    <property type="entry name" value="E3 SUMO-PROTEIN LIGASE NSE2"/>
    <property type="match status" value="1"/>
</dbReference>
<dbReference type="InterPro" id="IPR004181">
    <property type="entry name" value="Znf_MIZ"/>
</dbReference>
<dbReference type="GO" id="GO:0061665">
    <property type="term" value="F:SUMO ligase activity"/>
    <property type="evidence" value="ECO:0007669"/>
    <property type="project" value="TreeGrafter"/>
</dbReference>
<keyword evidence="9" id="KW-0539">Nucleus</keyword>
<dbReference type="GO" id="GO:0000724">
    <property type="term" value="P:double-strand break repair via homologous recombination"/>
    <property type="evidence" value="ECO:0007669"/>
    <property type="project" value="InterPro"/>
</dbReference>
<dbReference type="GO" id="GO:0008270">
    <property type="term" value="F:zinc ion binding"/>
    <property type="evidence" value="ECO:0007669"/>
    <property type="project" value="UniProtKB-KW"/>
</dbReference>
<keyword evidence="8" id="KW-0862">Zinc</keyword>
<evidence type="ECO:0000259" key="11">
    <source>
        <dbReference type="PROSITE" id="PS51044"/>
    </source>
</evidence>
<protein>
    <submittedName>
        <fullName evidence="12">E3 SUMO-protein ligase MMS21</fullName>
    </submittedName>
</protein>
<dbReference type="GO" id="GO:0004842">
    <property type="term" value="F:ubiquitin-protein transferase activity"/>
    <property type="evidence" value="ECO:0007669"/>
    <property type="project" value="InterPro"/>
</dbReference>
<proteinExistence type="inferred from homology"/>
<accession>A0A367YES3</accession>
<dbReference type="STRING" id="5486.A0A367YES3"/>
<keyword evidence="5" id="KW-0479">Metal-binding</keyword>
<dbReference type="GO" id="GO:0005634">
    <property type="term" value="C:nucleus"/>
    <property type="evidence" value="ECO:0007669"/>
    <property type="project" value="UniProtKB-SubCell"/>
</dbReference>
<evidence type="ECO:0000256" key="5">
    <source>
        <dbReference type="ARBA" id="ARBA00022723"/>
    </source>
</evidence>
<comment type="similarity">
    <text evidence="3">Belongs to the NSE2 family.</text>
</comment>
<organism evidence="12 13">
    <name type="scientific">Candida viswanathii</name>
    <dbReference type="NCBI Taxonomy" id="5486"/>
    <lineage>
        <taxon>Eukaryota</taxon>
        <taxon>Fungi</taxon>
        <taxon>Dikarya</taxon>
        <taxon>Ascomycota</taxon>
        <taxon>Saccharomycotina</taxon>
        <taxon>Pichiomycetes</taxon>
        <taxon>Debaryomycetaceae</taxon>
        <taxon>Candida/Lodderomyces clade</taxon>
        <taxon>Candida</taxon>
    </lineage>
</organism>
<evidence type="ECO:0000256" key="4">
    <source>
        <dbReference type="ARBA" id="ARBA00022679"/>
    </source>
</evidence>
<evidence type="ECO:0000256" key="7">
    <source>
        <dbReference type="ARBA" id="ARBA00022786"/>
    </source>
</evidence>
<dbReference type="InterPro" id="IPR003613">
    <property type="entry name" value="Ubox_domain"/>
</dbReference>
<reference evidence="12 13" key="1">
    <citation type="submission" date="2018-06" db="EMBL/GenBank/DDBJ databases">
        <title>Whole genome sequencing of Candida tropicalis (genome annotated by CSBL at Korea University).</title>
        <authorList>
            <person name="Ahn J."/>
        </authorList>
    </citation>
    <scope>NUCLEOTIDE SEQUENCE [LARGE SCALE GENOMIC DNA]</scope>
    <source>
        <strain evidence="12 13">ATCC 20962</strain>
    </source>
</reference>
<dbReference type="SUPFAM" id="SSF57850">
    <property type="entry name" value="RING/U-box"/>
    <property type="match status" value="1"/>
</dbReference>
<evidence type="ECO:0000313" key="12">
    <source>
        <dbReference type="EMBL" id="RCK64287.1"/>
    </source>
</evidence>
<dbReference type="GO" id="GO:0030915">
    <property type="term" value="C:Smc5-Smc6 complex"/>
    <property type="evidence" value="ECO:0007669"/>
    <property type="project" value="InterPro"/>
</dbReference>
<dbReference type="GO" id="GO:0016567">
    <property type="term" value="P:protein ubiquitination"/>
    <property type="evidence" value="ECO:0007669"/>
    <property type="project" value="InterPro"/>
</dbReference>
<name>A0A367YES3_9ASCO</name>
<keyword evidence="7" id="KW-0833">Ubl conjugation pathway</keyword>
<evidence type="ECO:0000256" key="9">
    <source>
        <dbReference type="ARBA" id="ARBA00023242"/>
    </source>
</evidence>
<evidence type="ECO:0000256" key="1">
    <source>
        <dbReference type="ARBA" id="ARBA00004123"/>
    </source>
</evidence>
<sequence length="274" mass="31535">MSDSEYTLKEETTLPASLSLPAYVPLLREHEREFDLQFRRDSTAVIFQQQLKQVRDMADHYIRYILSNPHLDFSESVLEKYLVSLEDLNKVERETRKLEKVRELPNVQEAMSAQRRELNLASLLEFQKIDAPQLPDVIRQEFDNLILTAPATNQAYSKFLKDALFVIKHPEETIPDENANDDDDELNISGGKVSLKDAITLNYYEKPVRSNSCGHTYEESSIRAHLATKNTCPISGCNATISPNSLKPDRLMLMRIRAATRMERHNNRNLETVV</sequence>
<dbReference type="CDD" id="cd16651">
    <property type="entry name" value="SPL-RING_NSE2"/>
    <property type="match status" value="1"/>
</dbReference>
<dbReference type="Gene3D" id="3.30.40.10">
    <property type="entry name" value="Zinc/RING finger domain, C3HC4 (zinc finger)"/>
    <property type="match status" value="1"/>
</dbReference>